<dbReference type="OrthoDB" id="2554129at2759"/>
<dbReference type="AlphaFoldDB" id="A0A0D1E3X5"/>
<reference evidence="2 3" key="1">
    <citation type="journal article" date="2006" name="Nature">
        <title>Insights from the genome of the biotrophic fungal plant pathogen Ustilago maydis.</title>
        <authorList>
            <person name="Kamper J."/>
            <person name="Kahmann R."/>
            <person name="Bolker M."/>
            <person name="Ma L.J."/>
            <person name="Brefort T."/>
            <person name="Saville B.J."/>
            <person name="Banuett F."/>
            <person name="Kronstad J.W."/>
            <person name="Gold S.E."/>
            <person name="Muller O."/>
            <person name="Perlin M.H."/>
            <person name="Wosten H.A."/>
            <person name="de Vries R."/>
            <person name="Ruiz-Herrera J."/>
            <person name="Reynaga-Pena C.G."/>
            <person name="Snetselaar K."/>
            <person name="McCann M."/>
            <person name="Perez-Martin J."/>
            <person name="Feldbrugge M."/>
            <person name="Basse C.W."/>
            <person name="Steinberg G."/>
            <person name="Ibeas J.I."/>
            <person name="Holloman W."/>
            <person name="Guzman P."/>
            <person name="Farman M."/>
            <person name="Stajich J.E."/>
            <person name="Sentandreu R."/>
            <person name="Gonzalez-Prieto J.M."/>
            <person name="Kennell J.C."/>
            <person name="Molina L."/>
            <person name="Schirawski J."/>
            <person name="Mendoza-Mendoza A."/>
            <person name="Greilinger D."/>
            <person name="Munch K."/>
            <person name="Rossel N."/>
            <person name="Scherer M."/>
            <person name="Vranes M."/>
            <person name="Ladendorf O."/>
            <person name="Vincon V."/>
            <person name="Fuchs U."/>
            <person name="Sandrock B."/>
            <person name="Meng S."/>
            <person name="Ho E.C."/>
            <person name="Cahill M.J."/>
            <person name="Boyce K.J."/>
            <person name="Klose J."/>
            <person name="Klosterman S.J."/>
            <person name="Deelstra H.J."/>
            <person name="Ortiz-Castellanos L."/>
            <person name="Li W."/>
            <person name="Sanchez-Alonso P."/>
            <person name="Schreier P.H."/>
            <person name="Hauser-Hahn I."/>
            <person name="Vaupel M."/>
            <person name="Koopmann E."/>
            <person name="Friedrich G."/>
            <person name="Voss H."/>
            <person name="Schluter T."/>
            <person name="Margolis J."/>
            <person name="Platt D."/>
            <person name="Swimmer C."/>
            <person name="Gnirke A."/>
            <person name="Chen F."/>
            <person name="Vysotskaia V."/>
            <person name="Mannhaupt G."/>
            <person name="Guldener U."/>
            <person name="Munsterkotter M."/>
            <person name="Haase D."/>
            <person name="Oesterheld M."/>
            <person name="Mewes H.W."/>
            <person name="Mauceli E.W."/>
            <person name="DeCaprio D."/>
            <person name="Wade C.M."/>
            <person name="Butler J."/>
            <person name="Young S."/>
            <person name="Jaffe D.B."/>
            <person name="Calvo S."/>
            <person name="Nusbaum C."/>
            <person name="Galagan J."/>
            <person name="Birren B.W."/>
        </authorList>
    </citation>
    <scope>NUCLEOTIDE SEQUENCE [LARGE SCALE GENOMIC DNA]</scope>
    <source>
        <strain evidence="3">DSM 14603 / FGSC 9021 / UM521</strain>
    </source>
</reference>
<evidence type="ECO:0000313" key="3">
    <source>
        <dbReference type="Proteomes" id="UP000000561"/>
    </source>
</evidence>
<feature type="compositionally biased region" description="Basic and acidic residues" evidence="1">
    <location>
        <begin position="568"/>
        <end position="579"/>
    </location>
</feature>
<dbReference type="Proteomes" id="UP000000561">
    <property type="component" value="Chromosome 3"/>
</dbReference>
<feature type="region of interest" description="Disordered" evidence="1">
    <location>
        <begin position="449"/>
        <end position="468"/>
    </location>
</feature>
<feature type="compositionally biased region" description="Low complexity" evidence="1">
    <location>
        <begin position="328"/>
        <end position="347"/>
    </location>
</feature>
<name>A0A0D1E3X5_MYCMD</name>
<sequence length="621" mass="66590">MTLVIDTSRQTSRFSRTAVDRNDGQTPSTSSATPTTSWSTSTCNTTPSTGLTTVFNQDRFLCTHPSAASGASSSTSPHCLISTIDEYLADLRFDFPTAKASARPLRHRASLTLEVDATRRFSVEHALASSPDAMWGSHMATPPPLACGKTRTPDLPVLEHVDHSESVIASPDFYRCFKSHGRGMVIEDAAAFPYSPCRESVFVDTRRASSSSGFARSDQDACRRRTSMLEVSVDRESVEKDVERNDGREPLTSSPTKASLPSIRFQAAAETGYVVSYDSGAVDGSASTSLSESAGSSVTYFGHEEKRVTADDTTMFHRSEVSSASTDIIASETASASPPTSTASIQAQGPSPRPASLESVTSPASLPIHKPSRCHQPPLLVPPIRAERPGLSRSASAGNLSPTSRNPVSTKFAAAPISPRATRPHLIPVKRDPKTGAFTAVLDAKLTRTLTTSPPPTRPKTAETSPTSTEIVKGVRKMNKLKKLLGDEVGSHISNNSVGTGPSMTCPPRVLALDLRSDSGGVKNTMKPLPDLPPRRVLQRSNTMNVFSQPSSSIFALGSLKSRDKHGWLTATDSKRDRPSTGTDAARRAPRMTRTMPNDRPSTSASMQTRAYATDADFLER</sequence>
<dbReference type="KEGG" id="uma:UMAG_11883"/>
<protein>
    <submittedName>
        <fullName evidence="2">Uncharacterized protein</fullName>
    </submittedName>
</protein>
<feature type="region of interest" description="Disordered" evidence="1">
    <location>
        <begin position="1"/>
        <end position="44"/>
    </location>
</feature>
<dbReference type="InParanoid" id="A0A0D1E3X5"/>
<dbReference type="VEuPathDB" id="FungiDB:UMAG_11883"/>
<feature type="region of interest" description="Disordered" evidence="1">
    <location>
        <begin position="321"/>
        <end position="431"/>
    </location>
</feature>
<feature type="compositionally biased region" description="Low complexity" evidence="1">
    <location>
        <begin position="26"/>
        <end position="44"/>
    </location>
</feature>
<feature type="compositionally biased region" description="Polar residues" evidence="1">
    <location>
        <begin position="393"/>
        <end position="409"/>
    </location>
</feature>
<dbReference type="RefSeq" id="XP_011388103.1">
    <property type="nucleotide sequence ID" value="XM_011389801.1"/>
</dbReference>
<feature type="compositionally biased region" description="Polar residues" evidence="1">
    <location>
        <begin position="600"/>
        <end position="611"/>
    </location>
</feature>
<feature type="region of interest" description="Disordered" evidence="1">
    <location>
        <begin position="568"/>
        <end position="621"/>
    </location>
</feature>
<gene>
    <name evidence="2" type="ORF">UMAG_11883</name>
</gene>
<feature type="region of interest" description="Disordered" evidence="1">
    <location>
        <begin position="225"/>
        <end position="258"/>
    </location>
</feature>
<proteinExistence type="predicted"/>
<evidence type="ECO:0000313" key="2">
    <source>
        <dbReference type="EMBL" id="KIS70446.1"/>
    </source>
</evidence>
<accession>A0A0D1E3X5</accession>
<feature type="compositionally biased region" description="Basic and acidic residues" evidence="1">
    <location>
        <begin position="232"/>
        <end position="249"/>
    </location>
</feature>
<feature type="compositionally biased region" description="Polar residues" evidence="1">
    <location>
        <begin position="1"/>
        <end position="15"/>
    </location>
</feature>
<keyword evidence="3" id="KW-1185">Reference proteome</keyword>
<evidence type="ECO:0000256" key="1">
    <source>
        <dbReference type="SAM" id="MobiDB-lite"/>
    </source>
</evidence>
<organism evidence="2 3">
    <name type="scientific">Mycosarcoma maydis</name>
    <name type="common">Corn smut fungus</name>
    <name type="synonym">Ustilago maydis</name>
    <dbReference type="NCBI Taxonomy" id="5270"/>
    <lineage>
        <taxon>Eukaryota</taxon>
        <taxon>Fungi</taxon>
        <taxon>Dikarya</taxon>
        <taxon>Basidiomycota</taxon>
        <taxon>Ustilaginomycotina</taxon>
        <taxon>Ustilaginomycetes</taxon>
        <taxon>Ustilaginales</taxon>
        <taxon>Ustilaginaceae</taxon>
        <taxon>Mycosarcoma</taxon>
    </lineage>
</organism>
<dbReference type="EMBL" id="CM003142">
    <property type="protein sequence ID" value="KIS70446.1"/>
    <property type="molecule type" value="Genomic_DNA"/>
</dbReference>
<dbReference type="GeneID" id="23567701"/>